<dbReference type="GO" id="GO:0008270">
    <property type="term" value="F:zinc ion binding"/>
    <property type="evidence" value="ECO:0007669"/>
    <property type="project" value="InterPro"/>
</dbReference>
<evidence type="ECO:0000256" key="6">
    <source>
        <dbReference type="ARBA" id="ARBA00048348"/>
    </source>
</evidence>
<dbReference type="eggNOG" id="COG3338">
    <property type="taxonomic scope" value="Bacteria"/>
</dbReference>
<evidence type="ECO:0000256" key="7">
    <source>
        <dbReference type="SAM" id="SignalP"/>
    </source>
</evidence>
<dbReference type="EC" id="4.2.1.1" evidence="2"/>
<dbReference type="InterPro" id="IPR041891">
    <property type="entry name" value="Alpha_CA_prokaryot-like"/>
</dbReference>
<evidence type="ECO:0000256" key="2">
    <source>
        <dbReference type="ARBA" id="ARBA00012925"/>
    </source>
</evidence>
<dbReference type="PANTHER" id="PTHR18952:SF265">
    <property type="entry name" value="CARBONIC ANHYDRASE"/>
    <property type="match status" value="1"/>
</dbReference>
<dbReference type="PATRIC" id="fig|1389489.3.peg.1751"/>
<keyword evidence="3" id="KW-0479">Metal-binding</keyword>
<proteinExistence type="inferred from homology"/>
<dbReference type="KEGG" id="lxy:O159_18180"/>
<comment type="similarity">
    <text evidence="1">Belongs to the alpha-carbonic anhydrase family.</text>
</comment>
<evidence type="ECO:0000256" key="3">
    <source>
        <dbReference type="ARBA" id="ARBA00022723"/>
    </source>
</evidence>
<gene>
    <name evidence="9" type="ORF">O159_18180</name>
</gene>
<evidence type="ECO:0000256" key="1">
    <source>
        <dbReference type="ARBA" id="ARBA00010718"/>
    </source>
</evidence>
<name>U3PE57_LEIXC</name>
<dbReference type="PROSITE" id="PS51144">
    <property type="entry name" value="ALPHA_CA_2"/>
    <property type="match status" value="1"/>
</dbReference>
<reference evidence="9 10" key="1">
    <citation type="journal article" date="2013" name="Genome Announc.">
        <title>Complete Genome Sequence of Leifsonia xyli subsp. cynodontis Strain DSM46306, a Gram-Positive Bacterial Pathogen of Grasses.</title>
        <authorList>
            <person name="Monteiro-Vitorello C.B."/>
            <person name="Zerillo M.M."/>
            <person name="Van Sluys M.A."/>
            <person name="Camargo L.E."/>
            <person name="Kitajima J.P."/>
        </authorList>
    </citation>
    <scope>NUCLEOTIDE SEQUENCE [LARGE SCALE GENOMIC DNA]</scope>
    <source>
        <strain evidence="9 10">DSM 46306</strain>
    </source>
</reference>
<dbReference type="Pfam" id="PF00194">
    <property type="entry name" value="Carb_anhydrase"/>
    <property type="match status" value="1"/>
</dbReference>
<dbReference type="SUPFAM" id="SSF51069">
    <property type="entry name" value="Carbonic anhydrase"/>
    <property type="match status" value="1"/>
</dbReference>
<keyword evidence="5" id="KW-0456">Lyase</keyword>
<dbReference type="PANTHER" id="PTHR18952">
    <property type="entry name" value="CARBONIC ANHYDRASE"/>
    <property type="match status" value="1"/>
</dbReference>
<keyword evidence="4" id="KW-0862">Zinc</keyword>
<evidence type="ECO:0000313" key="10">
    <source>
        <dbReference type="Proteomes" id="UP000016743"/>
    </source>
</evidence>
<evidence type="ECO:0000313" key="9">
    <source>
        <dbReference type="EMBL" id="AGW41848.1"/>
    </source>
</evidence>
<organism evidence="9 10">
    <name type="scientific">Leifsonia xyli subsp. cynodontis DSM 46306</name>
    <dbReference type="NCBI Taxonomy" id="1389489"/>
    <lineage>
        <taxon>Bacteria</taxon>
        <taxon>Bacillati</taxon>
        <taxon>Actinomycetota</taxon>
        <taxon>Actinomycetes</taxon>
        <taxon>Micrococcales</taxon>
        <taxon>Microbacteriaceae</taxon>
        <taxon>Leifsonia</taxon>
    </lineage>
</organism>
<dbReference type="RefSeq" id="WP_021755333.1">
    <property type="nucleotide sequence ID" value="NC_022438.1"/>
</dbReference>
<dbReference type="AlphaFoldDB" id="U3PE57"/>
<dbReference type="InterPro" id="IPR036398">
    <property type="entry name" value="CA_dom_sf"/>
</dbReference>
<dbReference type="Gene3D" id="3.10.200.10">
    <property type="entry name" value="Alpha carbonic anhydrase"/>
    <property type="match status" value="1"/>
</dbReference>
<dbReference type="GO" id="GO:0004089">
    <property type="term" value="F:carbonate dehydratase activity"/>
    <property type="evidence" value="ECO:0007669"/>
    <property type="project" value="UniProtKB-EC"/>
</dbReference>
<evidence type="ECO:0000256" key="5">
    <source>
        <dbReference type="ARBA" id="ARBA00023239"/>
    </source>
</evidence>
<sequence length="171" mass="17996">MHTRPVCRLAAFAAAATVAIGLAGCVSASSTSTPTPTSSSWSYSGEDGPAHWDAVAKACKKTAEAHESPIDIKTSTLVTDAAATPVKTHYAPAAFHLENNGHTIEAVADDTSANTIERDGTTYSLQQFHFHADSEHTIDGKHAAAELHLVHKSASGEVAVCCCRRARRTMP</sequence>
<feature type="chain" id="PRO_5004646905" description="carbonic anhydrase" evidence="7">
    <location>
        <begin position="29"/>
        <end position="171"/>
    </location>
</feature>
<dbReference type="OrthoDB" id="5327615at2"/>
<dbReference type="HOGENOM" id="CLU_124288_0_0_11"/>
<dbReference type="EMBL" id="CP006734">
    <property type="protein sequence ID" value="AGW41848.1"/>
    <property type="molecule type" value="Genomic_DNA"/>
</dbReference>
<feature type="signal peptide" evidence="7">
    <location>
        <begin position="1"/>
        <end position="28"/>
    </location>
</feature>
<dbReference type="InterPro" id="IPR023561">
    <property type="entry name" value="Carbonic_anhydrase_a-class"/>
</dbReference>
<evidence type="ECO:0000256" key="4">
    <source>
        <dbReference type="ARBA" id="ARBA00022833"/>
    </source>
</evidence>
<keyword evidence="7" id="KW-0732">Signal</keyword>
<accession>U3PE57</accession>
<dbReference type="InterPro" id="IPR001148">
    <property type="entry name" value="CA_dom"/>
</dbReference>
<dbReference type="Proteomes" id="UP000016743">
    <property type="component" value="Chromosome"/>
</dbReference>
<protein>
    <recommendedName>
        <fullName evidence="2">carbonic anhydrase</fullName>
        <ecNumber evidence="2">4.2.1.1</ecNumber>
    </recommendedName>
</protein>
<keyword evidence="10" id="KW-1185">Reference proteome</keyword>
<evidence type="ECO:0000259" key="8">
    <source>
        <dbReference type="PROSITE" id="PS51144"/>
    </source>
</evidence>
<comment type="catalytic activity">
    <reaction evidence="6">
        <text>hydrogencarbonate + H(+) = CO2 + H2O</text>
        <dbReference type="Rhea" id="RHEA:10748"/>
        <dbReference type="ChEBI" id="CHEBI:15377"/>
        <dbReference type="ChEBI" id="CHEBI:15378"/>
        <dbReference type="ChEBI" id="CHEBI:16526"/>
        <dbReference type="ChEBI" id="CHEBI:17544"/>
        <dbReference type="EC" id="4.2.1.1"/>
    </reaction>
</comment>
<dbReference type="STRING" id="1389489.O159_18180"/>
<feature type="domain" description="Alpha-carbonic anhydrase" evidence="8">
    <location>
        <begin position="39"/>
        <end position="171"/>
    </location>
</feature>
<dbReference type="SMART" id="SM01057">
    <property type="entry name" value="Carb_anhydrase"/>
    <property type="match status" value="1"/>
</dbReference>
<dbReference type="PROSITE" id="PS51257">
    <property type="entry name" value="PROKAR_LIPOPROTEIN"/>
    <property type="match status" value="1"/>
</dbReference>
<dbReference type="CDD" id="cd03124">
    <property type="entry name" value="alpha_CA_prokaryotic_like"/>
    <property type="match status" value="1"/>
</dbReference>